<name>A0A401TQG8_CHIPU</name>
<comment type="caution">
    <text evidence="2">The sequence shown here is derived from an EMBL/GenBank/DDBJ whole genome shotgun (WGS) entry which is preliminary data.</text>
</comment>
<feature type="compositionally biased region" description="Basic residues" evidence="1">
    <location>
        <begin position="70"/>
        <end position="80"/>
    </location>
</feature>
<accession>A0A401TQG8</accession>
<organism evidence="2 3">
    <name type="scientific">Chiloscyllium punctatum</name>
    <name type="common">Brownbanded bambooshark</name>
    <name type="synonym">Hemiscyllium punctatum</name>
    <dbReference type="NCBI Taxonomy" id="137246"/>
    <lineage>
        <taxon>Eukaryota</taxon>
        <taxon>Metazoa</taxon>
        <taxon>Chordata</taxon>
        <taxon>Craniata</taxon>
        <taxon>Vertebrata</taxon>
        <taxon>Chondrichthyes</taxon>
        <taxon>Elasmobranchii</taxon>
        <taxon>Galeomorphii</taxon>
        <taxon>Galeoidea</taxon>
        <taxon>Orectolobiformes</taxon>
        <taxon>Hemiscylliidae</taxon>
        <taxon>Chiloscyllium</taxon>
    </lineage>
</organism>
<keyword evidence="3" id="KW-1185">Reference proteome</keyword>
<protein>
    <submittedName>
        <fullName evidence="2">Uncharacterized protein</fullName>
    </submittedName>
</protein>
<dbReference type="Proteomes" id="UP000287033">
    <property type="component" value="Unassembled WGS sequence"/>
</dbReference>
<dbReference type="AlphaFoldDB" id="A0A401TQG8"/>
<reference evidence="2 3" key="1">
    <citation type="journal article" date="2018" name="Nat. Ecol. Evol.">
        <title>Shark genomes provide insights into elasmobranch evolution and the origin of vertebrates.</title>
        <authorList>
            <person name="Hara Y"/>
            <person name="Yamaguchi K"/>
            <person name="Onimaru K"/>
            <person name="Kadota M"/>
            <person name="Koyanagi M"/>
            <person name="Keeley SD"/>
            <person name="Tatsumi K"/>
            <person name="Tanaka K"/>
            <person name="Motone F"/>
            <person name="Kageyama Y"/>
            <person name="Nozu R"/>
            <person name="Adachi N"/>
            <person name="Nishimura O"/>
            <person name="Nakagawa R"/>
            <person name="Tanegashima C"/>
            <person name="Kiyatake I"/>
            <person name="Matsumoto R"/>
            <person name="Murakumo K"/>
            <person name="Nishida K"/>
            <person name="Terakita A"/>
            <person name="Kuratani S"/>
            <person name="Sato K"/>
            <person name="Hyodo S Kuraku.S."/>
        </authorList>
    </citation>
    <scope>NUCLEOTIDE SEQUENCE [LARGE SCALE GENOMIC DNA]</scope>
</reference>
<gene>
    <name evidence="2" type="ORF">chiPu_0028945</name>
</gene>
<sequence>MVSSGGWAGAVSAHIRHGQREAGRPAVGDGGHAHRGTHERPPPGWHPRWARYISGARWGAAAAEKEPRSNRRGRRAKLRV</sequence>
<proteinExistence type="predicted"/>
<evidence type="ECO:0000313" key="2">
    <source>
        <dbReference type="EMBL" id="GCC44875.1"/>
    </source>
</evidence>
<dbReference type="EMBL" id="BEZZ01144256">
    <property type="protein sequence ID" value="GCC44875.1"/>
    <property type="molecule type" value="Genomic_DNA"/>
</dbReference>
<evidence type="ECO:0000313" key="3">
    <source>
        <dbReference type="Proteomes" id="UP000287033"/>
    </source>
</evidence>
<evidence type="ECO:0000256" key="1">
    <source>
        <dbReference type="SAM" id="MobiDB-lite"/>
    </source>
</evidence>
<feature type="region of interest" description="Disordered" evidence="1">
    <location>
        <begin position="1"/>
        <end position="80"/>
    </location>
</feature>